<comment type="similarity">
    <text evidence="5">Belongs to the ABC-2 integral membrane protein family.</text>
</comment>
<dbReference type="InterPro" id="IPR013525">
    <property type="entry name" value="ABC2_TM"/>
</dbReference>
<dbReference type="PANTHER" id="PTHR43229">
    <property type="entry name" value="NODULATION PROTEIN J"/>
    <property type="match status" value="1"/>
</dbReference>
<feature type="transmembrane region" description="Helical" evidence="5">
    <location>
        <begin position="103"/>
        <end position="131"/>
    </location>
</feature>
<feature type="transmembrane region" description="Helical" evidence="5">
    <location>
        <begin position="137"/>
        <end position="164"/>
    </location>
</feature>
<dbReference type="GO" id="GO:0140359">
    <property type="term" value="F:ABC-type transporter activity"/>
    <property type="evidence" value="ECO:0007669"/>
    <property type="project" value="InterPro"/>
</dbReference>
<comment type="caution">
    <text evidence="5">Lacks conserved residue(s) required for the propagation of feature annotation.</text>
</comment>
<gene>
    <name evidence="7" type="ORF">E0485_22140</name>
</gene>
<evidence type="ECO:0000256" key="5">
    <source>
        <dbReference type="RuleBase" id="RU361157"/>
    </source>
</evidence>
<evidence type="ECO:0000256" key="1">
    <source>
        <dbReference type="ARBA" id="ARBA00004141"/>
    </source>
</evidence>
<dbReference type="PANTHER" id="PTHR43229:SF3">
    <property type="entry name" value="ABC-TYPE MULTIDRUG TRANSPORT SYSTEM, PERMEASE COMPONENT"/>
    <property type="match status" value="1"/>
</dbReference>
<sequence length="263" mass="29218">MKEVFMRFWRHSLLSYKALFGWLDPKVYFLVMVLQPLSQLLFFTMLAKYVYGGVGLAGYMSSNALLLCVMNTVFGIMSVITSDRYMGTLQIVMTTPVNKMGLFLARSVAHVANGVVTALLGFLFGILMFQIAIPLEAILPLLLIWIISIFSACGLGLIVGCLCLWTPSMHLISNVLASTLLLLSGASYPKTAMPEIFSILAQFLPLTRGVQLTKEILNEGKYNHVLPYLGQELLLGCGYFIISLLFIRYAEYLARVKGTMDLS</sequence>
<protein>
    <recommendedName>
        <fullName evidence="5">Transport permease protein</fullName>
    </recommendedName>
</protein>
<dbReference type="RefSeq" id="WP_132420237.1">
    <property type="nucleotide sequence ID" value="NZ_SKFG01000038.1"/>
</dbReference>
<feature type="transmembrane region" description="Helical" evidence="5">
    <location>
        <begin position="233"/>
        <end position="250"/>
    </location>
</feature>
<evidence type="ECO:0000313" key="7">
    <source>
        <dbReference type="EMBL" id="TCZ72294.1"/>
    </source>
</evidence>
<keyword evidence="4 5" id="KW-0472">Membrane</keyword>
<feature type="domain" description="ABC transmembrane type-2" evidence="6">
    <location>
        <begin position="27"/>
        <end position="250"/>
    </location>
</feature>
<dbReference type="EMBL" id="SKFG01000038">
    <property type="protein sequence ID" value="TCZ72294.1"/>
    <property type="molecule type" value="Genomic_DNA"/>
</dbReference>
<comment type="caution">
    <text evidence="7">The sequence shown here is derived from an EMBL/GenBank/DDBJ whole genome shotgun (WGS) entry which is preliminary data.</text>
</comment>
<feature type="transmembrane region" description="Helical" evidence="5">
    <location>
        <begin position="171"/>
        <end position="188"/>
    </location>
</feature>
<dbReference type="InterPro" id="IPR000412">
    <property type="entry name" value="ABC_2_transport"/>
</dbReference>
<dbReference type="Pfam" id="PF01061">
    <property type="entry name" value="ABC2_membrane"/>
    <property type="match status" value="1"/>
</dbReference>
<dbReference type="Proteomes" id="UP000295418">
    <property type="component" value="Unassembled WGS sequence"/>
</dbReference>
<dbReference type="PROSITE" id="PS51012">
    <property type="entry name" value="ABC_TM2"/>
    <property type="match status" value="1"/>
</dbReference>
<dbReference type="AlphaFoldDB" id="A0A4R4DZY8"/>
<keyword evidence="5" id="KW-0813">Transport</keyword>
<keyword evidence="5" id="KW-1003">Cell membrane</keyword>
<evidence type="ECO:0000313" key="8">
    <source>
        <dbReference type="Proteomes" id="UP000295418"/>
    </source>
</evidence>
<dbReference type="InterPro" id="IPR051784">
    <property type="entry name" value="Nod_factor_ABC_transporter"/>
</dbReference>
<name>A0A4R4DZY8_9BACL</name>
<dbReference type="PIRSF" id="PIRSF006648">
    <property type="entry name" value="DrrB"/>
    <property type="match status" value="1"/>
</dbReference>
<dbReference type="GO" id="GO:0043190">
    <property type="term" value="C:ATP-binding cassette (ABC) transporter complex"/>
    <property type="evidence" value="ECO:0007669"/>
    <property type="project" value="InterPro"/>
</dbReference>
<evidence type="ECO:0000256" key="2">
    <source>
        <dbReference type="ARBA" id="ARBA00022692"/>
    </source>
</evidence>
<reference evidence="7 8" key="1">
    <citation type="submission" date="2019-03" db="EMBL/GenBank/DDBJ databases">
        <authorList>
            <person name="Kim M.K.M."/>
        </authorList>
    </citation>
    <scope>NUCLEOTIDE SEQUENCE [LARGE SCALE GENOMIC DNA]</scope>
    <source>
        <strain evidence="7 8">18JY21-1</strain>
    </source>
</reference>
<comment type="subcellular location">
    <subcellularLocation>
        <location evidence="5">Cell membrane</location>
        <topology evidence="5">Multi-pass membrane protein</topology>
    </subcellularLocation>
    <subcellularLocation>
        <location evidence="1">Membrane</location>
        <topology evidence="1">Multi-pass membrane protein</topology>
    </subcellularLocation>
</comment>
<dbReference type="OrthoDB" id="1414986at2"/>
<accession>A0A4R4DZY8</accession>
<dbReference type="PRINTS" id="PR00164">
    <property type="entry name" value="ABC2TRNSPORT"/>
</dbReference>
<keyword evidence="8" id="KW-1185">Reference proteome</keyword>
<keyword evidence="2 5" id="KW-0812">Transmembrane</keyword>
<keyword evidence="3 5" id="KW-1133">Transmembrane helix</keyword>
<organism evidence="7 8">
    <name type="scientific">Paenibacillus albiflavus</name>
    <dbReference type="NCBI Taxonomy" id="2545760"/>
    <lineage>
        <taxon>Bacteria</taxon>
        <taxon>Bacillati</taxon>
        <taxon>Bacillota</taxon>
        <taxon>Bacilli</taxon>
        <taxon>Bacillales</taxon>
        <taxon>Paenibacillaceae</taxon>
        <taxon>Paenibacillus</taxon>
    </lineage>
</organism>
<proteinExistence type="inferred from homology"/>
<evidence type="ECO:0000259" key="6">
    <source>
        <dbReference type="PROSITE" id="PS51012"/>
    </source>
</evidence>
<dbReference type="InterPro" id="IPR047817">
    <property type="entry name" value="ABC2_TM_bact-type"/>
</dbReference>
<evidence type="ECO:0000256" key="4">
    <source>
        <dbReference type="ARBA" id="ARBA00023136"/>
    </source>
</evidence>
<feature type="transmembrane region" description="Helical" evidence="5">
    <location>
        <begin position="63"/>
        <end position="82"/>
    </location>
</feature>
<evidence type="ECO:0000256" key="3">
    <source>
        <dbReference type="ARBA" id="ARBA00022989"/>
    </source>
</evidence>